<reference evidence="7 8" key="1">
    <citation type="submission" date="2021-03" db="EMBL/GenBank/DDBJ databases">
        <title>Genomic Encyclopedia of Type Strains, Phase IV (KMG-IV): sequencing the most valuable type-strain genomes for metagenomic binning, comparative biology and taxonomic classification.</title>
        <authorList>
            <person name="Goeker M."/>
        </authorList>
    </citation>
    <scope>NUCLEOTIDE SEQUENCE [LARGE SCALE GENOMIC DNA]</scope>
    <source>
        <strain evidence="7 8">DSM 21085</strain>
    </source>
</reference>
<dbReference type="CDD" id="cd05943">
    <property type="entry name" value="AACS"/>
    <property type="match status" value="1"/>
</dbReference>
<dbReference type="InterPro" id="IPR042099">
    <property type="entry name" value="ANL_N_sf"/>
</dbReference>
<dbReference type="InterPro" id="IPR000873">
    <property type="entry name" value="AMP-dep_synth/lig_dom"/>
</dbReference>
<dbReference type="RefSeq" id="WP_209480146.1">
    <property type="nucleotide sequence ID" value="NZ_JAGGKK010000006.1"/>
</dbReference>
<dbReference type="InterPro" id="IPR005914">
    <property type="entry name" value="Acac_CoA_synth"/>
</dbReference>
<dbReference type="InterPro" id="IPR020845">
    <property type="entry name" value="AMP-binding_CS"/>
</dbReference>
<accession>A0ABS4HCF6</accession>
<evidence type="ECO:0000256" key="1">
    <source>
        <dbReference type="ARBA" id="ARBA00006432"/>
    </source>
</evidence>
<evidence type="ECO:0000256" key="4">
    <source>
        <dbReference type="ARBA" id="ARBA00022840"/>
    </source>
</evidence>
<dbReference type="Proteomes" id="UP001519328">
    <property type="component" value="Unassembled WGS sequence"/>
</dbReference>
<dbReference type="PANTHER" id="PTHR42921:SF1">
    <property type="entry name" value="ACETOACETYL-COA SYNTHETASE"/>
    <property type="match status" value="1"/>
</dbReference>
<dbReference type="SUPFAM" id="SSF56801">
    <property type="entry name" value="Acetyl-CoA synthetase-like"/>
    <property type="match status" value="1"/>
</dbReference>
<dbReference type="Pfam" id="PF00501">
    <property type="entry name" value="AMP-binding"/>
    <property type="match status" value="1"/>
</dbReference>
<dbReference type="GO" id="GO:0030729">
    <property type="term" value="F:acetoacetate-CoA ligase activity"/>
    <property type="evidence" value="ECO:0007669"/>
    <property type="project" value="UniProtKB-EC"/>
</dbReference>
<name>A0ABS4HCF6_9BACI</name>
<sequence length="667" mass="75515">MSEIKEGTLLWEPDEKRKQQSNIYDYMKWLKQHKNLHFNDYHSLWKWSVHELELFWESIFEYFDLQAEQPYQTVLTSHNMPGAKWFPEATINYTEHIFRNRDENKPAIIHSSETRENAEITWKQLYQETAALQQTLKDFGVTKGDRVVAYVANIYESVVAFLATASLGAVWSSASPDFGTQSVIDRFKQIEPKVMITVDGYSYSGKEFDRTEVVENIQAEIPTLEATIGIPYLNENSSFSHLKNVTLWNDAVQTSKQHTLTYEHVPFNDPLWVLFSSGTTGKPKPIVQSQGGILLEHLKALTFHADLGKEDRFFWFTTTGWMMWNYLVGGLLTGSTIILYDGNPGYPDKKMLWKFAEDTGMTVFGTSASYITACMKDDGLTPGEEFDLSQLKNISSTGSPLPPEGFQWCYDNVKEDLWIASASGGTDVCTAFILGIPTEPVYAGELQCRGLGAKIESFSDEGKPQTEEVGELVLTEPFPSMPIYFWNDEDGSRLHDSYFEVFPGIWRHGDYLKITNRHTCVIYGRSDATINRGGIRIGTSEIYRAVDHVKQVADSLIVDIPANNGDSSTPLFVTMKEGEELTDSIKKTIKNEIKKHCSPRHVPTGIYEVPELPTTLNGKKLEIPVKKILMGKPVDKVVNKGSLSNEDSLDYFISFAKKDSEQQTELD</sequence>
<comment type="caution">
    <text evidence="7">The sequence shown here is derived from an EMBL/GenBank/DDBJ whole genome shotgun (WGS) entry which is preliminary data.</text>
</comment>
<dbReference type="NCBIfam" id="NF002937">
    <property type="entry name" value="PRK03584.1"/>
    <property type="match status" value="1"/>
</dbReference>
<keyword evidence="4" id="KW-0067">ATP-binding</keyword>
<keyword evidence="3" id="KW-0547">Nucleotide-binding</keyword>
<keyword evidence="2 7" id="KW-0436">Ligase</keyword>
<dbReference type="Pfam" id="PF16177">
    <property type="entry name" value="ACAS_N"/>
    <property type="match status" value="1"/>
</dbReference>
<evidence type="ECO:0000313" key="7">
    <source>
        <dbReference type="EMBL" id="MBP1948596.1"/>
    </source>
</evidence>
<feature type="domain" description="AMP-dependent synthetase/ligase" evidence="5">
    <location>
        <begin position="101"/>
        <end position="477"/>
    </location>
</feature>
<dbReference type="PROSITE" id="PS00455">
    <property type="entry name" value="AMP_BINDING"/>
    <property type="match status" value="1"/>
</dbReference>
<evidence type="ECO:0000313" key="8">
    <source>
        <dbReference type="Proteomes" id="UP001519328"/>
    </source>
</evidence>
<dbReference type="Gene3D" id="3.30.300.30">
    <property type="match status" value="1"/>
</dbReference>
<dbReference type="Gene3D" id="3.40.50.12780">
    <property type="entry name" value="N-terminal domain of ligase-like"/>
    <property type="match status" value="1"/>
</dbReference>
<dbReference type="EC" id="6.2.1.16" evidence="7"/>
<organism evidence="7 8">
    <name type="scientific">Virgibacillus litoralis</name>
    <dbReference type="NCBI Taxonomy" id="578221"/>
    <lineage>
        <taxon>Bacteria</taxon>
        <taxon>Bacillati</taxon>
        <taxon>Bacillota</taxon>
        <taxon>Bacilli</taxon>
        <taxon>Bacillales</taxon>
        <taxon>Bacillaceae</taxon>
        <taxon>Virgibacillus</taxon>
    </lineage>
</organism>
<gene>
    <name evidence="7" type="ORF">J2Z82_001532</name>
</gene>
<comment type="similarity">
    <text evidence="1">Belongs to the ATP-dependent AMP-binding enzyme family.</text>
</comment>
<evidence type="ECO:0000256" key="2">
    <source>
        <dbReference type="ARBA" id="ARBA00022598"/>
    </source>
</evidence>
<evidence type="ECO:0000256" key="3">
    <source>
        <dbReference type="ARBA" id="ARBA00022741"/>
    </source>
</evidence>
<dbReference type="PANTHER" id="PTHR42921">
    <property type="entry name" value="ACETOACETYL-COA SYNTHETASE"/>
    <property type="match status" value="1"/>
</dbReference>
<protein>
    <submittedName>
        <fullName evidence="7">Acetoacetyl-CoA synthetase</fullName>
        <ecNumber evidence="7">6.2.1.16</ecNumber>
    </submittedName>
</protein>
<proteinExistence type="inferred from homology"/>
<dbReference type="InterPro" id="IPR032387">
    <property type="entry name" value="ACAS_N"/>
</dbReference>
<dbReference type="NCBIfam" id="TIGR01217">
    <property type="entry name" value="ac_ac_CoA_syn"/>
    <property type="match status" value="1"/>
</dbReference>
<feature type="domain" description="Acetyl-coenzyme A synthetase N-terminal" evidence="6">
    <location>
        <begin position="41"/>
        <end position="96"/>
    </location>
</feature>
<evidence type="ECO:0000259" key="5">
    <source>
        <dbReference type="Pfam" id="PF00501"/>
    </source>
</evidence>
<evidence type="ECO:0000259" key="6">
    <source>
        <dbReference type="Pfam" id="PF16177"/>
    </source>
</evidence>
<keyword evidence="8" id="KW-1185">Reference proteome</keyword>
<dbReference type="InterPro" id="IPR045851">
    <property type="entry name" value="AMP-bd_C_sf"/>
</dbReference>
<dbReference type="EMBL" id="JAGGKK010000006">
    <property type="protein sequence ID" value="MBP1948596.1"/>
    <property type="molecule type" value="Genomic_DNA"/>
</dbReference>